<dbReference type="Proteomes" id="UP000663870">
    <property type="component" value="Unassembled WGS sequence"/>
</dbReference>
<dbReference type="EMBL" id="CAJNOL010000968">
    <property type="protein sequence ID" value="CAF1252948.1"/>
    <property type="molecule type" value="Genomic_DNA"/>
</dbReference>
<gene>
    <name evidence="2" type="ORF">JXQ802_LOCUS27077</name>
    <name evidence="1" type="ORF">PYM288_LOCUS10563</name>
</gene>
<organism evidence="1 3">
    <name type="scientific">Rotaria sordida</name>
    <dbReference type="NCBI Taxonomy" id="392033"/>
    <lineage>
        <taxon>Eukaryota</taxon>
        <taxon>Metazoa</taxon>
        <taxon>Spiralia</taxon>
        <taxon>Gnathifera</taxon>
        <taxon>Rotifera</taxon>
        <taxon>Eurotatoria</taxon>
        <taxon>Bdelloidea</taxon>
        <taxon>Philodinida</taxon>
        <taxon>Philodinidae</taxon>
        <taxon>Rotaria</taxon>
    </lineage>
</organism>
<accession>A0A814AY84</accession>
<proteinExistence type="predicted"/>
<dbReference type="EMBL" id="CAJNOH010000167">
    <property type="protein sequence ID" value="CAF0921742.1"/>
    <property type="molecule type" value="Genomic_DNA"/>
</dbReference>
<evidence type="ECO:0000313" key="3">
    <source>
        <dbReference type="Proteomes" id="UP000663854"/>
    </source>
</evidence>
<dbReference type="SUPFAM" id="SSF56399">
    <property type="entry name" value="ADP-ribosylation"/>
    <property type="match status" value="1"/>
</dbReference>
<protein>
    <submittedName>
        <fullName evidence="1">Uncharacterized protein</fullName>
    </submittedName>
</protein>
<dbReference type="Proteomes" id="UP000663854">
    <property type="component" value="Unassembled WGS sequence"/>
</dbReference>
<keyword evidence="4" id="KW-1185">Reference proteome</keyword>
<name>A0A814AY84_9BILA</name>
<comment type="caution">
    <text evidence="1">The sequence shown here is derived from an EMBL/GenBank/DDBJ whole genome shotgun (WGS) entry which is preliminary data.</text>
</comment>
<sequence length="350" mass="40605">MGNHKSTTNAASGQAAINTSSAAVLPHRIRRIVQNFLLVWLDARIDESKQDFKNSLTRLRHLVVSITTFTDADECIQFMKELEEEKIFLIISGSLGEQIVPKINAWPQLDSIYVFCGNRLVHEQWAKNMSKVKGVYTGIDSICEALQIDRERCDQAMISISFRDIGVSFMYTQLFKEVLLEIEDDNTKSLKELIDYCRLQDDIATDEIEMVEQEYRRHKPIWWYTAPYFLYSMLNRGLRLLDVDIILKMGFFIRDLHRHIDELHREQQSTKKILKTTFQVFRGQGLSIQDFENMKQTKGGLMSFNNFLSTSRNRKISMEKFARPAAYDPNLVGILEQSSKTIRGLSVRLN</sequence>
<evidence type="ECO:0000313" key="1">
    <source>
        <dbReference type="EMBL" id="CAF0921742.1"/>
    </source>
</evidence>
<evidence type="ECO:0000313" key="4">
    <source>
        <dbReference type="Proteomes" id="UP000663870"/>
    </source>
</evidence>
<evidence type="ECO:0000313" key="2">
    <source>
        <dbReference type="EMBL" id="CAF1252948.1"/>
    </source>
</evidence>
<reference evidence="1" key="1">
    <citation type="submission" date="2021-02" db="EMBL/GenBank/DDBJ databases">
        <authorList>
            <person name="Nowell W R."/>
        </authorList>
    </citation>
    <scope>NUCLEOTIDE SEQUENCE</scope>
</reference>
<dbReference type="AlphaFoldDB" id="A0A814AY84"/>